<keyword evidence="4" id="KW-0597">Phosphoprotein</keyword>
<dbReference type="PANTHER" id="PTHR45138">
    <property type="entry name" value="REGULATORY COMPONENTS OF SENSORY TRANSDUCTION SYSTEM"/>
    <property type="match status" value="1"/>
</dbReference>
<dbReference type="PROSITE" id="PS50887">
    <property type="entry name" value="GGDEF"/>
    <property type="match status" value="1"/>
</dbReference>
<dbReference type="Pfam" id="PF00072">
    <property type="entry name" value="Response_reg"/>
    <property type="match status" value="1"/>
</dbReference>
<evidence type="ECO:0000256" key="2">
    <source>
        <dbReference type="ARBA" id="ARBA00012528"/>
    </source>
</evidence>
<comment type="caution">
    <text evidence="8">The sequence shown here is derived from an EMBL/GenBank/DDBJ whole genome shotgun (WGS) entry which is preliminary data.</text>
</comment>
<dbReference type="GO" id="GO:0052621">
    <property type="term" value="F:diguanylate cyclase activity"/>
    <property type="evidence" value="ECO:0007669"/>
    <property type="project" value="UniProtKB-EC"/>
</dbReference>
<sequence>MIFERSRILVVEDDPTSLRMLAEILRHEHELIIATNCNDALKLLAEKPDLILLDLYLGESKGIEVLSRVKADPELQDIPVLCVTSSTETNDIEEAFHFGAVDYITKPYNEIILQSKVNTFLDLSRKTALLHEQANTDALTGLSNRRQLDAQLPQLWLRMADEAKPMAAIMIDLDDFKGVNDYFGHPVGDATIKFVGSTLAQCVDPFSDLVFRIGGDEFVVLLPGVDFSGALKLGETIREKVEVSSLDMLPSAGEEGGFRLSGIEITVSIGIASALAIKTVSPLLLIEKADAALYQAKEAGRNTVYPKSEPKRMEATAPDSSSLS</sequence>
<dbReference type="InterPro" id="IPR011006">
    <property type="entry name" value="CheY-like_superfamily"/>
</dbReference>
<organism evidence="8 9">
    <name type="scientific">Pontibacterium sinense</name>
    <dbReference type="NCBI Taxonomy" id="2781979"/>
    <lineage>
        <taxon>Bacteria</taxon>
        <taxon>Pseudomonadati</taxon>
        <taxon>Pseudomonadota</taxon>
        <taxon>Gammaproteobacteria</taxon>
        <taxon>Oceanospirillales</taxon>
        <taxon>Oceanospirillaceae</taxon>
        <taxon>Pontibacterium</taxon>
    </lineage>
</organism>
<evidence type="ECO:0000256" key="4">
    <source>
        <dbReference type="PROSITE-ProRule" id="PRU00169"/>
    </source>
</evidence>
<evidence type="ECO:0000313" key="8">
    <source>
        <dbReference type="EMBL" id="MBE9397167.1"/>
    </source>
</evidence>
<evidence type="ECO:0000256" key="3">
    <source>
        <dbReference type="ARBA" id="ARBA00034247"/>
    </source>
</evidence>
<dbReference type="SUPFAM" id="SSF52172">
    <property type="entry name" value="CheY-like"/>
    <property type="match status" value="1"/>
</dbReference>
<feature type="modified residue" description="4-aspartylphosphate" evidence="4">
    <location>
        <position position="54"/>
    </location>
</feature>
<feature type="domain" description="Response regulatory" evidence="6">
    <location>
        <begin position="7"/>
        <end position="121"/>
    </location>
</feature>
<evidence type="ECO:0000259" key="6">
    <source>
        <dbReference type="PROSITE" id="PS50110"/>
    </source>
</evidence>
<dbReference type="PANTHER" id="PTHR45138:SF9">
    <property type="entry name" value="DIGUANYLATE CYCLASE DGCM-RELATED"/>
    <property type="match status" value="1"/>
</dbReference>
<dbReference type="Proteomes" id="UP000640333">
    <property type="component" value="Unassembled WGS sequence"/>
</dbReference>
<evidence type="ECO:0000256" key="1">
    <source>
        <dbReference type="ARBA" id="ARBA00001946"/>
    </source>
</evidence>
<dbReference type="EC" id="2.7.7.65" evidence="2"/>
<dbReference type="SUPFAM" id="SSF55073">
    <property type="entry name" value="Nucleotide cyclase"/>
    <property type="match status" value="1"/>
</dbReference>
<feature type="region of interest" description="Disordered" evidence="5">
    <location>
        <begin position="304"/>
        <end position="324"/>
    </location>
</feature>
<dbReference type="InterPro" id="IPR050469">
    <property type="entry name" value="Diguanylate_Cyclase"/>
</dbReference>
<comment type="catalytic activity">
    <reaction evidence="3">
        <text>2 GTP = 3',3'-c-di-GMP + 2 diphosphate</text>
        <dbReference type="Rhea" id="RHEA:24898"/>
        <dbReference type="ChEBI" id="CHEBI:33019"/>
        <dbReference type="ChEBI" id="CHEBI:37565"/>
        <dbReference type="ChEBI" id="CHEBI:58805"/>
        <dbReference type="EC" id="2.7.7.65"/>
    </reaction>
</comment>
<dbReference type="FunFam" id="3.30.70.270:FF:000001">
    <property type="entry name" value="Diguanylate cyclase domain protein"/>
    <property type="match status" value="1"/>
</dbReference>
<evidence type="ECO:0000256" key="5">
    <source>
        <dbReference type="SAM" id="MobiDB-lite"/>
    </source>
</evidence>
<dbReference type="Gene3D" id="3.40.50.2300">
    <property type="match status" value="1"/>
</dbReference>
<dbReference type="GO" id="GO:0000160">
    <property type="term" value="P:phosphorelay signal transduction system"/>
    <property type="evidence" value="ECO:0007669"/>
    <property type="project" value="InterPro"/>
</dbReference>
<dbReference type="InterPro" id="IPR029787">
    <property type="entry name" value="Nucleotide_cyclase"/>
</dbReference>
<dbReference type="GO" id="GO:1902201">
    <property type="term" value="P:negative regulation of bacterial-type flagellum-dependent cell motility"/>
    <property type="evidence" value="ECO:0007669"/>
    <property type="project" value="TreeGrafter"/>
</dbReference>
<dbReference type="RefSeq" id="WP_193952713.1">
    <property type="nucleotide sequence ID" value="NZ_JADEYS010000006.1"/>
</dbReference>
<proteinExistence type="predicted"/>
<keyword evidence="9" id="KW-1185">Reference proteome</keyword>
<dbReference type="CDD" id="cd01949">
    <property type="entry name" value="GGDEF"/>
    <property type="match status" value="1"/>
</dbReference>
<dbReference type="InterPro" id="IPR000160">
    <property type="entry name" value="GGDEF_dom"/>
</dbReference>
<dbReference type="InterPro" id="IPR043128">
    <property type="entry name" value="Rev_trsase/Diguanyl_cyclase"/>
</dbReference>
<dbReference type="PROSITE" id="PS50110">
    <property type="entry name" value="RESPONSE_REGULATORY"/>
    <property type="match status" value="1"/>
</dbReference>
<dbReference type="EMBL" id="JADEYS010000006">
    <property type="protein sequence ID" value="MBE9397167.1"/>
    <property type="molecule type" value="Genomic_DNA"/>
</dbReference>
<reference evidence="8" key="1">
    <citation type="submission" date="2020-10" db="EMBL/GenBank/DDBJ databases">
        <title>Bacterium isolated from coastal waters sediment.</title>
        <authorList>
            <person name="Chen R.-J."/>
            <person name="Lu D.-C."/>
            <person name="Zhu K.-L."/>
            <person name="Du Z.-J."/>
        </authorList>
    </citation>
    <scope>NUCLEOTIDE SEQUENCE</scope>
    <source>
        <strain evidence="8">N1Y112</strain>
    </source>
</reference>
<dbReference type="InterPro" id="IPR001789">
    <property type="entry name" value="Sig_transdc_resp-reg_receiver"/>
</dbReference>
<dbReference type="Pfam" id="PF00990">
    <property type="entry name" value="GGDEF"/>
    <property type="match status" value="1"/>
</dbReference>
<dbReference type="SMART" id="SM00448">
    <property type="entry name" value="REC"/>
    <property type="match status" value="1"/>
</dbReference>
<feature type="domain" description="GGDEF" evidence="7">
    <location>
        <begin position="164"/>
        <end position="309"/>
    </location>
</feature>
<evidence type="ECO:0000313" key="9">
    <source>
        <dbReference type="Proteomes" id="UP000640333"/>
    </source>
</evidence>
<dbReference type="SMART" id="SM00267">
    <property type="entry name" value="GGDEF"/>
    <property type="match status" value="1"/>
</dbReference>
<name>A0A8J7FMF4_9GAMM</name>
<accession>A0A8J7FMF4</accession>
<dbReference type="AlphaFoldDB" id="A0A8J7FMF4"/>
<dbReference type="GO" id="GO:0005886">
    <property type="term" value="C:plasma membrane"/>
    <property type="evidence" value="ECO:0007669"/>
    <property type="project" value="TreeGrafter"/>
</dbReference>
<dbReference type="Gene3D" id="3.30.70.270">
    <property type="match status" value="1"/>
</dbReference>
<dbReference type="NCBIfam" id="TIGR00254">
    <property type="entry name" value="GGDEF"/>
    <property type="match status" value="1"/>
</dbReference>
<protein>
    <recommendedName>
        <fullName evidence="2">diguanylate cyclase</fullName>
        <ecNumber evidence="2">2.7.7.65</ecNumber>
    </recommendedName>
</protein>
<dbReference type="GO" id="GO:0043709">
    <property type="term" value="P:cell adhesion involved in single-species biofilm formation"/>
    <property type="evidence" value="ECO:0007669"/>
    <property type="project" value="TreeGrafter"/>
</dbReference>
<comment type="cofactor">
    <cofactor evidence="1">
        <name>Mg(2+)</name>
        <dbReference type="ChEBI" id="CHEBI:18420"/>
    </cofactor>
</comment>
<evidence type="ECO:0000259" key="7">
    <source>
        <dbReference type="PROSITE" id="PS50887"/>
    </source>
</evidence>
<gene>
    <name evidence="8" type="ORF">IOQ59_07840</name>
</gene>